<protein>
    <submittedName>
        <fullName evidence="2">Uncharacterized protein</fullName>
    </submittedName>
</protein>
<sequence>MPLDISWGLDRDEPEWDVWKTNADTLRLDTVVNNDEYACDFQTLNAPNPIPHRSASTFTSPTRSNGSSKPTASSQPHKPSTQPDNPLPSPSVQTWTTPTSETHNPYPVRPTSNATPWPSIGSALAQT</sequence>
<organism evidence="2 3">
    <name type="scientific">Letharia columbiana</name>
    <dbReference type="NCBI Taxonomy" id="112416"/>
    <lineage>
        <taxon>Eukaryota</taxon>
        <taxon>Fungi</taxon>
        <taxon>Dikarya</taxon>
        <taxon>Ascomycota</taxon>
        <taxon>Pezizomycotina</taxon>
        <taxon>Lecanoromycetes</taxon>
        <taxon>OSLEUM clade</taxon>
        <taxon>Lecanoromycetidae</taxon>
        <taxon>Lecanorales</taxon>
        <taxon>Lecanorineae</taxon>
        <taxon>Parmeliaceae</taxon>
        <taxon>Letharia</taxon>
    </lineage>
</organism>
<dbReference type="AlphaFoldDB" id="A0A8H6G158"/>
<dbReference type="Proteomes" id="UP000578531">
    <property type="component" value="Unassembled WGS sequence"/>
</dbReference>
<gene>
    <name evidence="2" type="ORF">HO173_003052</name>
</gene>
<dbReference type="OrthoDB" id="5795902at2759"/>
<dbReference type="EMBL" id="JACCJC010000008">
    <property type="protein sequence ID" value="KAF6238547.1"/>
    <property type="molecule type" value="Genomic_DNA"/>
</dbReference>
<proteinExistence type="predicted"/>
<evidence type="ECO:0000313" key="2">
    <source>
        <dbReference type="EMBL" id="KAF6238547.1"/>
    </source>
</evidence>
<keyword evidence="3" id="KW-1185">Reference proteome</keyword>
<evidence type="ECO:0000256" key="1">
    <source>
        <dbReference type="SAM" id="MobiDB-lite"/>
    </source>
</evidence>
<name>A0A8H6G158_9LECA</name>
<feature type="compositionally biased region" description="Polar residues" evidence="1">
    <location>
        <begin position="54"/>
        <end position="103"/>
    </location>
</feature>
<reference evidence="2 3" key="1">
    <citation type="journal article" date="2020" name="Genomics">
        <title>Complete, high-quality genomes from long-read metagenomic sequencing of two wolf lichen thalli reveals enigmatic genome architecture.</title>
        <authorList>
            <person name="McKenzie S.K."/>
            <person name="Walston R.F."/>
            <person name="Allen J.L."/>
        </authorList>
    </citation>
    <scope>NUCLEOTIDE SEQUENCE [LARGE SCALE GENOMIC DNA]</scope>
    <source>
        <strain evidence="2">WasteWater2</strain>
    </source>
</reference>
<feature type="region of interest" description="Disordered" evidence="1">
    <location>
        <begin position="43"/>
        <end position="127"/>
    </location>
</feature>
<comment type="caution">
    <text evidence="2">The sequence shown here is derived from an EMBL/GenBank/DDBJ whole genome shotgun (WGS) entry which is preliminary data.</text>
</comment>
<evidence type="ECO:0000313" key="3">
    <source>
        <dbReference type="Proteomes" id="UP000578531"/>
    </source>
</evidence>
<dbReference type="GeneID" id="59284721"/>
<dbReference type="RefSeq" id="XP_037167846.1">
    <property type="nucleotide sequence ID" value="XM_037304981.1"/>
</dbReference>
<accession>A0A8H6G158</accession>